<dbReference type="EMBL" id="MWPX01000012">
    <property type="protein sequence ID" value="OUM48444.1"/>
    <property type="molecule type" value="Genomic_DNA"/>
</dbReference>
<proteinExistence type="predicted"/>
<evidence type="ECO:0000313" key="2">
    <source>
        <dbReference type="Proteomes" id="UP000195321"/>
    </source>
</evidence>
<dbReference type="AlphaFoldDB" id="A0A1Y3MF66"/>
<sequence>MRDKLISVFSIQIMTMKPKGDFYSFPPGMGRKKDLSPLWMGGCSLPTKKERFSLAFFMVTWRLLSISV</sequence>
<protein>
    <submittedName>
        <fullName evidence="1">Uncharacterized protein</fullName>
    </submittedName>
</protein>
<organism evidence="1 2">
    <name type="scientific">Bacillus pseudomycoides</name>
    <dbReference type="NCBI Taxonomy" id="64104"/>
    <lineage>
        <taxon>Bacteria</taxon>
        <taxon>Bacillati</taxon>
        <taxon>Bacillota</taxon>
        <taxon>Bacilli</taxon>
        <taxon>Bacillales</taxon>
        <taxon>Bacillaceae</taxon>
        <taxon>Bacillus</taxon>
        <taxon>Bacillus cereus group</taxon>
    </lineage>
</organism>
<accession>A0A1Y3MF66</accession>
<name>A0A1Y3MF66_9BACI</name>
<reference evidence="1 2" key="1">
    <citation type="submission" date="2017-02" db="EMBL/GenBank/DDBJ databases">
        <title>Bacillus pseudomycoides isolate FSL K6-0042.</title>
        <authorList>
            <person name="Kovac J."/>
        </authorList>
    </citation>
    <scope>NUCLEOTIDE SEQUENCE [LARGE SCALE GENOMIC DNA]</scope>
    <source>
        <strain evidence="1 2">FSL K6-0042</strain>
    </source>
</reference>
<evidence type="ECO:0000313" key="1">
    <source>
        <dbReference type="EMBL" id="OUM48444.1"/>
    </source>
</evidence>
<dbReference type="Proteomes" id="UP000195321">
    <property type="component" value="Unassembled WGS sequence"/>
</dbReference>
<gene>
    <name evidence="1" type="ORF">BW425_12320</name>
</gene>
<comment type="caution">
    <text evidence="1">The sequence shown here is derived from an EMBL/GenBank/DDBJ whole genome shotgun (WGS) entry which is preliminary data.</text>
</comment>